<organism evidence="2 3">
    <name type="scientific">Marasmiellus scandens</name>
    <dbReference type="NCBI Taxonomy" id="2682957"/>
    <lineage>
        <taxon>Eukaryota</taxon>
        <taxon>Fungi</taxon>
        <taxon>Dikarya</taxon>
        <taxon>Basidiomycota</taxon>
        <taxon>Agaricomycotina</taxon>
        <taxon>Agaricomycetes</taxon>
        <taxon>Agaricomycetidae</taxon>
        <taxon>Agaricales</taxon>
        <taxon>Marasmiineae</taxon>
        <taxon>Omphalotaceae</taxon>
        <taxon>Marasmiellus</taxon>
    </lineage>
</organism>
<evidence type="ECO:0000256" key="1">
    <source>
        <dbReference type="SAM" id="MobiDB-lite"/>
    </source>
</evidence>
<keyword evidence="3" id="KW-1185">Reference proteome</keyword>
<comment type="caution">
    <text evidence="2">The sequence shown here is derived from an EMBL/GenBank/DDBJ whole genome shotgun (WGS) entry which is preliminary data.</text>
</comment>
<accession>A0ABR1JKA3</accession>
<feature type="compositionally biased region" description="Low complexity" evidence="1">
    <location>
        <begin position="185"/>
        <end position="221"/>
    </location>
</feature>
<feature type="region of interest" description="Disordered" evidence="1">
    <location>
        <begin position="92"/>
        <end position="116"/>
    </location>
</feature>
<feature type="compositionally biased region" description="Basic and acidic residues" evidence="1">
    <location>
        <begin position="92"/>
        <end position="108"/>
    </location>
</feature>
<reference evidence="2 3" key="1">
    <citation type="submission" date="2024-01" db="EMBL/GenBank/DDBJ databases">
        <title>A draft genome for the cacao thread blight pathogen Marasmiellus scandens.</title>
        <authorList>
            <person name="Baruah I.K."/>
            <person name="Leung J."/>
            <person name="Bukari Y."/>
            <person name="Amoako-Attah I."/>
            <person name="Meinhardt L.W."/>
            <person name="Bailey B.A."/>
            <person name="Cohen S.P."/>
        </authorList>
    </citation>
    <scope>NUCLEOTIDE SEQUENCE [LARGE SCALE GENOMIC DNA]</scope>
    <source>
        <strain evidence="2 3">GH-19</strain>
    </source>
</reference>
<proteinExistence type="predicted"/>
<sequence>MSDPRVPARPRLPKSYTDQQLAFLKRHLPEFERRTQGSVRGDAKKYALERAAEFISTFGIPEDYAGVEEAEPRFKEQIYNWFKNTVGRTRRKLEGKPRSMKKALEKKQQQAAAQETNSNISLLLGSPSAGDTSALSNAWPTNVATPTVMPYASADHSAGTSNQTLAPINYGGVQSSAVLAPIPSPSTHSTPHTSAHPTTHTSTHPNAHTSAHASAHTAAHNQPSPRPHHSSLGLANVPTTSSSIREAFMTGIDASSLASMIRSFVMSNPSQTPLTAVVEALFEATTTDLSYNQEPHVYLRRFLDASSYFPSNIIHAGVPGPLAGPRALQMQIRKYSIWIPSPSPLSASSTTLADEVQRIANDRQRKKDHIQWARIHAAALELGMLNIGSTDPDNNYSYVASRAFSEMMARDAVWEKDEVEWVAGVFVLRAVIRTAIGGDQRKRGEYDELLRNYEKRWKEMKDEARQALVGDVLLAAREDLMQMDRMLS</sequence>
<dbReference type="Proteomes" id="UP001498398">
    <property type="component" value="Unassembled WGS sequence"/>
</dbReference>
<name>A0ABR1JKA3_9AGAR</name>
<dbReference type="EMBL" id="JBANRG010000010">
    <property type="protein sequence ID" value="KAK7462681.1"/>
    <property type="molecule type" value="Genomic_DNA"/>
</dbReference>
<gene>
    <name evidence="2" type="ORF">VKT23_007269</name>
</gene>
<evidence type="ECO:0000313" key="3">
    <source>
        <dbReference type="Proteomes" id="UP001498398"/>
    </source>
</evidence>
<feature type="region of interest" description="Disordered" evidence="1">
    <location>
        <begin position="177"/>
        <end position="237"/>
    </location>
</feature>
<protein>
    <submittedName>
        <fullName evidence="2">Uncharacterized protein</fullName>
    </submittedName>
</protein>
<evidence type="ECO:0000313" key="2">
    <source>
        <dbReference type="EMBL" id="KAK7462681.1"/>
    </source>
</evidence>